<feature type="transmembrane region" description="Helical" evidence="1">
    <location>
        <begin position="337"/>
        <end position="356"/>
    </location>
</feature>
<dbReference type="SUPFAM" id="SSF53254">
    <property type="entry name" value="Phosphoglycerate mutase-like"/>
    <property type="match status" value="1"/>
</dbReference>
<protein>
    <submittedName>
        <fullName evidence="2">Uncharacterized protein</fullName>
    </submittedName>
</protein>
<reference evidence="2" key="1">
    <citation type="submission" date="2023-03" db="EMBL/GenBank/DDBJ databases">
        <title>Massive genome expansion in bonnet fungi (Mycena s.s.) driven by repeated elements and novel gene families across ecological guilds.</title>
        <authorList>
            <consortium name="Lawrence Berkeley National Laboratory"/>
            <person name="Harder C.B."/>
            <person name="Miyauchi S."/>
            <person name="Viragh M."/>
            <person name="Kuo A."/>
            <person name="Thoen E."/>
            <person name="Andreopoulos B."/>
            <person name="Lu D."/>
            <person name="Skrede I."/>
            <person name="Drula E."/>
            <person name="Henrissat B."/>
            <person name="Morin E."/>
            <person name="Kohler A."/>
            <person name="Barry K."/>
            <person name="LaButti K."/>
            <person name="Morin E."/>
            <person name="Salamov A."/>
            <person name="Lipzen A."/>
            <person name="Mereny Z."/>
            <person name="Hegedus B."/>
            <person name="Baldrian P."/>
            <person name="Stursova M."/>
            <person name="Weitz H."/>
            <person name="Taylor A."/>
            <person name="Grigoriev I.V."/>
            <person name="Nagy L.G."/>
            <person name="Martin F."/>
            <person name="Kauserud H."/>
        </authorList>
    </citation>
    <scope>NUCLEOTIDE SEQUENCE</scope>
    <source>
        <strain evidence="2">CBHHK067</strain>
    </source>
</reference>
<dbReference type="Proteomes" id="UP001221757">
    <property type="component" value="Unassembled WGS sequence"/>
</dbReference>
<evidence type="ECO:0000313" key="3">
    <source>
        <dbReference type="Proteomes" id="UP001221757"/>
    </source>
</evidence>
<dbReference type="Gene3D" id="3.40.50.1240">
    <property type="entry name" value="Phosphoglycerate mutase-like"/>
    <property type="match status" value="1"/>
</dbReference>
<comment type="caution">
    <text evidence="2">The sequence shown here is derived from an EMBL/GenBank/DDBJ whole genome shotgun (WGS) entry which is preliminary data.</text>
</comment>
<dbReference type="EMBL" id="JARKIE010000028">
    <property type="protein sequence ID" value="KAJ7697892.1"/>
    <property type="molecule type" value="Genomic_DNA"/>
</dbReference>
<accession>A0AAD7DU82</accession>
<name>A0AAD7DU82_MYCRO</name>
<keyword evidence="3" id="KW-1185">Reference proteome</keyword>
<keyword evidence="1" id="KW-0812">Transmembrane</keyword>
<proteinExistence type="predicted"/>
<sequence>MQQTHAALTSLTESTALSVADLHFLGVQLRATYLTPGSPSFISSISSDIADTQQIKVRAKAGGEGAVFFDSAIALLQGLFPPSPRNKITLANETVVVAPLGGYQYVSKGNYSGDGGARERSLDGELDKLSAFQKHIASFHGSDVFKTKAEEASSFLKNVQDYVFGRPTTLENIIHDFINTQLTYNQTYAYRLPPSYLDRARALADFHKDGVFSDAEANGIGNIAGRTLLHIILTSLERIASNDDPLQMMVTDIVKDHPELKAIPKFGAALAIELRRGSPPNMRDFLRFKFKNGTADLQDWRLLHVFGNTAEIPLTEFIYRAEGAAITSNKHTASVQLALASMVLFGIFFIAARLRARWARTRQYVRLPDDEIEPVQVREVPPMEKRRLV</sequence>
<evidence type="ECO:0000256" key="1">
    <source>
        <dbReference type="SAM" id="Phobius"/>
    </source>
</evidence>
<keyword evidence="1" id="KW-0472">Membrane</keyword>
<keyword evidence="1" id="KW-1133">Transmembrane helix</keyword>
<dbReference type="InterPro" id="IPR029033">
    <property type="entry name" value="His_PPase_superfam"/>
</dbReference>
<gene>
    <name evidence="2" type="ORF">B0H17DRAFT_1197222</name>
</gene>
<dbReference type="AlphaFoldDB" id="A0AAD7DU82"/>
<evidence type="ECO:0000313" key="2">
    <source>
        <dbReference type="EMBL" id="KAJ7697892.1"/>
    </source>
</evidence>
<organism evidence="2 3">
    <name type="scientific">Mycena rosella</name>
    <name type="common">Pink bonnet</name>
    <name type="synonym">Agaricus rosellus</name>
    <dbReference type="NCBI Taxonomy" id="1033263"/>
    <lineage>
        <taxon>Eukaryota</taxon>
        <taxon>Fungi</taxon>
        <taxon>Dikarya</taxon>
        <taxon>Basidiomycota</taxon>
        <taxon>Agaricomycotina</taxon>
        <taxon>Agaricomycetes</taxon>
        <taxon>Agaricomycetidae</taxon>
        <taxon>Agaricales</taxon>
        <taxon>Marasmiineae</taxon>
        <taxon>Mycenaceae</taxon>
        <taxon>Mycena</taxon>
    </lineage>
</organism>